<dbReference type="RefSeq" id="WP_135677608.1">
    <property type="nucleotide sequence ID" value="NZ_CP038613.1"/>
</dbReference>
<evidence type="ECO:0000256" key="2">
    <source>
        <dbReference type="ARBA" id="ARBA00005709"/>
    </source>
</evidence>
<evidence type="ECO:0000256" key="6">
    <source>
        <dbReference type="SAM" id="Coils"/>
    </source>
</evidence>
<dbReference type="KEGG" id="ans:ArsFIN_15380"/>
<gene>
    <name evidence="9" type="primary">fliC_1</name>
    <name evidence="9" type="ORF">ArsFIN_15380</name>
    <name evidence="10" type="ORF">QE258_07060</name>
</gene>
<dbReference type="GO" id="GO:0005576">
    <property type="term" value="C:extracellular region"/>
    <property type="evidence" value="ECO:0007669"/>
    <property type="project" value="UniProtKB-SubCell"/>
</dbReference>
<keyword evidence="9" id="KW-0966">Cell projection</keyword>
<dbReference type="Pfam" id="PF00669">
    <property type="entry name" value="Flagellin_N"/>
    <property type="match status" value="1"/>
</dbReference>
<dbReference type="Proteomes" id="UP001177592">
    <property type="component" value="Chromosome"/>
</dbReference>
<dbReference type="AlphaFoldDB" id="A0A4P7KZ98"/>
<protein>
    <recommendedName>
        <fullName evidence="5">Flagellin</fullName>
    </recommendedName>
</protein>
<keyword evidence="3 5" id="KW-0964">Secreted</keyword>
<organism evidence="9 11">
    <name type="scientific">Arsenophonus nasoniae</name>
    <name type="common">son-killer infecting Nasonia vitripennis</name>
    <dbReference type="NCBI Taxonomy" id="638"/>
    <lineage>
        <taxon>Bacteria</taxon>
        <taxon>Pseudomonadati</taxon>
        <taxon>Pseudomonadota</taxon>
        <taxon>Gammaproteobacteria</taxon>
        <taxon>Enterobacterales</taxon>
        <taxon>Morganellaceae</taxon>
        <taxon>Arsenophonus</taxon>
    </lineage>
</organism>
<feature type="domain" description="Flagellin C-terminal" evidence="8">
    <location>
        <begin position="323"/>
        <end position="406"/>
    </location>
</feature>
<evidence type="ECO:0000313" key="12">
    <source>
        <dbReference type="Proteomes" id="UP001177592"/>
    </source>
</evidence>
<comment type="function">
    <text evidence="1 5">Flagellin is the subunit protein which polymerizes to form the filaments of bacterial flagella.</text>
</comment>
<evidence type="ECO:0000313" key="9">
    <source>
        <dbReference type="EMBL" id="QBY42974.1"/>
    </source>
</evidence>
<name>A0A4P7KZ98_9GAMM</name>
<dbReference type="EMBL" id="CP038613">
    <property type="protein sequence ID" value="QBY42974.1"/>
    <property type="molecule type" value="Genomic_DNA"/>
</dbReference>
<dbReference type="InterPro" id="IPR001029">
    <property type="entry name" value="Flagellin_N"/>
</dbReference>
<comment type="similarity">
    <text evidence="2 5">Belongs to the bacterial flagellin family.</text>
</comment>
<dbReference type="EMBL" id="CP123523">
    <property type="protein sequence ID" value="WGM07019.1"/>
    <property type="molecule type" value="Genomic_DNA"/>
</dbReference>
<dbReference type="InterPro" id="IPR042187">
    <property type="entry name" value="Flagellin_C_sub2"/>
</dbReference>
<evidence type="ECO:0000259" key="7">
    <source>
        <dbReference type="Pfam" id="PF00669"/>
    </source>
</evidence>
<comment type="subcellular location">
    <subcellularLocation>
        <location evidence="5">Secreted</location>
    </subcellularLocation>
    <subcellularLocation>
        <location evidence="5">Bacterial flagellum</location>
    </subcellularLocation>
</comment>
<sequence length="407" mass="42648">MALVINTNMSALNAQKALNKTQDTLGTTIQRLSTGLRINSAKDDAAGMSIANGMTSNIMGMTQAARNANDGISLAQTTEGALAQVNDNLQAIRRLAVQASNGTNSASDIATLQNEVKQRLDEINRISEQTDFNGTKVLSANTMKTIQIGANHGETIEIALEKITSGELKIEGVDLNVFAGEYVDYNATATVAADVGKDAALTFPANATKDLADGNIKITDAGASGLTAAATHGTAFKLYQKLDKTTGQEIAGEYVLVKTTGAGATATTQVYDVELTTKLVGTDDKGLDIKVKGEIQNAESGAAVGTKRAQFQNAVDGDKILSSLNDALTSVSALRSLLGAMQNRFEAAVENLNNTINNLSSARSRIQDADFADEVSRLSNGQILQQAGTTVLAMANQSTQSVLSLLR</sequence>
<reference evidence="10" key="2">
    <citation type="submission" date="2023-04" db="EMBL/GenBank/DDBJ databases">
        <title>Genome dynamics across the evolutionary transition to endosymbiosis.</title>
        <authorList>
            <person name="Siozios S."/>
            <person name="Nadal-Jimenez P."/>
            <person name="Azagi T."/>
            <person name="Sprong H."/>
            <person name="Frost C.L."/>
            <person name="Parratt S.R."/>
            <person name="Taylor G."/>
            <person name="Brettell L."/>
            <person name="Lew K.C."/>
            <person name="Croft L."/>
            <person name="King K.C."/>
            <person name="Brockhurst M.A."/>
            <person name="Hypsa V."/>
            <person name="Novakova E."/>
            <person name="Darby A.C."/>
            <person name="Hurst G.D.D."/>
        </authorList>
    </citation>
    <scope>NUCLEOTIDE SEQUENCE</scope>
    <source>
        <strain evidence="10">ANv_CAN</strain>
    </source>
</reference>
<dbReference type="InterPro" id="IPR046358">
    <property type="entry name" value="Flagellin_C"/>
</dbReference>
<dbReference type="Gene3D" id="6.10.10.10">
    <property type="entry name" value="Flagellar export chaperone, C-terminal domain"/>
    <property type="match status" value="1"/>
</dbReference>
<evidence type="ECO:0000259" key="8">
    <source>
        <dbReference type="Pfam" id="PF00700"/>
    </source>
</evidence>
<dbReference type="Pfam" id="PF00700">
    <property type="entry name" value="Flagellin_C"/>
    <property type="match status" value="1"/>
</dbReference>
<evidence type="ECO:0000256" key="3">
    <source>
        <dbReference type="ARBA" id="ARBA00022525"/>
    </source>
</evidence>
<proteinExistence type="inferred from homology"/>
<keyword evidence="9" id="KW-0282">Flagellum</keyword>
<evidence type="ECO:0000313" key="10">
    <source>
        <dbReference type="EMBL" id="WGM07019.1"/>
    </source>
</evidence>
<accession>A0A4P7KZ98</accession>
<evidence type="ECO:0000313" key="11">
    <source>
        <dbReference type="Proteomes" id="UP000295134"/>
    </source>
</evidence>
<evidence type="ECO:0000256" key="4">
    <source>
        <dbReference type="ARBA" id="ARBA00023143"/>
    </source>
</evidence>
<dbReference type="Gene3D" id="3.30.70.2120">
    <property type="match status" value="1"/>
</dbReference>
<dbReference type="GO" id="GO:0005198">
    <property type="term" value="F:structural molecule activity"/>
    <property type="evidence" value="ECO:0007669"/>
    <property type="project" value="UniProtKB-UniRule"/>
</dbReference>
<dbReference type="Proteomes" id="UP000295134">
    <property type="component" value="Chromosome"/>
</dbReference>
<keyword evidence="4 5" id="KW-0975">Bacterial flagellum</keyword>
<dbReference type="GeneID" id="96876701"/>
<evidence type="ECO:0000256" key="1">
    <source>
        <dbReference type="ARBA" id="ARBA00002270"/>
    </source>
</evidence>
<dbReference type="SUPFAM" id="SSF64518">
    <property type="entry name" value="Phase 1 flagellin"/>
    <property type="match status" value="1"/>
</dbReference>
<reference evidence="9 11" key="1">
    <citation type="submission" date="2019-03" db="EMBL/GenBank/DDBJ databases">
        <title>Long-read sequencing reveals hyperdense prophage content in a complex bacterial symbiont genome.</title>
        <authorList>
            <person name="Frost C.L."/>
            <person name="Siozios S."/>
            <person name="Nadal-Jimenez P."/>
            <person name="Brockhurst M.A."/>
            <person name="King K.C."/>
            <person name="Darby A.C."/>
            <person name="Hurst G.D.D."/>
        </authorList>
    </citation>
    <scope>NUCLEOTIDE SEQUENCE [LARGE SCALE GENOMIC DNA]</scope>
    <source>
        <strain evidence="9 11">FIN</strain>
    </source>
</reference>
<dbReference type="PANTHER" id="PTHR42792:SF2">
    <property type="entry name" value="FLAGELLIN"/>
    <property type="match status" value="1"/>
</dbReference>
<feature type="domain" description="Flagellin N-terminal" evidence="7">
    <location>
        <begin position="5"/>
        <end position="141"/>
    </location>
</feature>
<dbReference type="PRINTS" id="PR00207">
    <property type="entry name" value="FLAGELLIN"/>
</dbReference>
<dbReference type="NCBIfam" id="NF005294">
    <property type="entry name" value="PRK06819.1"/>
    <property type="match status" value="1"/>
</dbReference>
<dbReference type="Gene3D" id="1.20.1330.10">
    <property type="entry name" value="f41 fragment of flagellin, N-terminal domain"/>
    <property type="match status" value="1"/>
</dbReference>
<dbReference type="InterPro" id="IPR001492">
    <property type="entry name" value="Flagellin"/>
</dbReference>
<dbReference type="PANTHER" id="PTHR42792">
    <property type="entry name" value="FLAGELLIN"/>
    <property type="match status" value="1"/>
</dbReference>
<dbReference type="GO" id="GO:0009288">
    <property type="term" value="C:bacterial-type flagellum"/>
    <property type="evidence" value="ECO:0007669"/>
    <property type="project" value="UniProtKB-SubCell"/>
</dbReference>
<keyword evidence="9" id="KW-0969">Cilium</keyword>
<keyword evidence="12" id="KW-1185">Reference proteome</keyword>
<keyword evidence="6" id="KW-0175">Coiled coil</keyword>
<evidence type="ECO:0000256" key="5">
    <source>
        <dbReference type="RuleBase" id="RU362073"/>
    </source>
</evidence>
<feature type="coiled-coil region" evidence="6">
    <location>
        <begin position="342"/>
        <end position="369"/>
    </location>
</feature>